<dbReference type="OrthoDB" id="3505530at2"/>
<gene>
    <name evidence="7" type="ORF">SAMN02745673_01236</name>
</gene>
<keyword evidence="4" id="KW-0804">Transcription</keyword>
<organism evidence="7 8">
    <name type="scientific">Marinactinospora thermotolerans DSM 45154</name>
    <dbReference type="NCBI Taxonomy" id="1122192"/>
    <lineage>
        <taxon>Bacteria</taxon>
        <taxon>Bacillati</taxon>
        <taxon>Actinomycetota</taxon>
        <taxon>Actinomycetes</taxon>
        <taxon>Streptosporangiales</taxon>
        <taxon>Nocardiopsidaceae</taxon>
        <taxon>Marinactinospora</taxon>
    </lineage>
</organism>
<dbReference type="CDD" id="cd08423">
    <property type="entry name" value="PBP2_LTTR_like_6"/>
    <property type="match status" value="1"/>
</dbReference>
<feature type="domain" description="HTH lysR-type" evidence="6">
    <location>
        <begin position="2"/>
        <end position="59"/>
    </location>
</feature>
<dbReference type="GO" id="GO:0003700">
    <property type="term" value="F:DNA-binding transcription factor activity"/>
    <property type="evidence" value="ECO:0007669"/>
    <property type="project" value="InterPro"/>
</dbReference>
<dbReference type="Proteomes" id="UP000190637">
    <property type="component" value="Unassembled WGS sequence"/>
</dbReference>
<proteinExistence type="inferred from homology"/>
<evidence type="ECO:0000256" key="3">
    <source>
        <dbReference type="ARBA" id="ARBA00023125"/>
    </source>
</evidence>
<accession>A0A1T4N205</accession>
<dbReference type="STRING" id="1122192.SAMN02745673_01236"/>
<keyword evidence="3 7" id="KW-0238">DNA-binding</keyword>
<dbReference type="PANTHER" id="PTHR30346:SF29">
    <property type="entry name" value="LYSR SUBSTRATE-BINDING"/>
    <property type="match status" value="1"/>
</dbReference>
<name>A0A1T4N205_9ACTN</name>
<feature type="compositionally biased region" description="Basic and acidic residues" evidence="5">
    <location>
        <begin position="315"/>
        <end position="331"/>
    </location>
</feature>
<keyword evidence="2" id="KW-0805">Transcription regulation</keyword>
<dbReference type="InterPro" id="IPR005119">
    <property type="entry name" value="LysR_subst-bd"/>
</dbReference>
<dbReference type="Gene3D" id="3.40.190.10">
    <property type="entry name" value="Periplasmic binding protein-like II"/>
    <property type="match status" value="2"/>
</dbReference>
<evidence type="ECO:0000256" key="2">
    <source>
        <dbReference type="ARBA" id="ARBA00023015"/>
    </source>
</evidence>
<feature type="region of interest" description="Disordered" evidence="5">
    <location>
        <begin position="301"/>
        <end position="340"/>
    </location>
</feature>
<evidence type="ECO:0000259" key="6">
    <source>
        <dbReference type="PROSITE" id="PS50931"/>
    </source>
</evidence>
<sequence>MLDLDRLRALTTIAEYGSVSAAADALGITASAVSQQIAKLERETSSCLLERNGRGVRLTDAAWLLVGHAERILRLVTEAEADLEAQRGSVVGQIGIAAPATVSRGLLPRVVRDLATHHPRLTVRLHETVPKTSLPRMLRGEYDLTIVHDWRNSPLPLPEGLERVHLLDDPAEIALPASHPLAGRPSLAFAELATEKWIAAPSGDICHDWLVGMLREAGVEPEIAHYSTEYPTQLELVAAGLGVAVLPRLGRGRLPDGLVTVPVRPTLVRRLYAVWRSEAGRRPAVQAVVAALRAAVGTVEGARPVPAGPPPPHSEGVKHTERETVPHDVHDHRRPPAAAW</sequence>
<keyword evidence="8" id="KW-1185">Reference proteome</keyword>
<dbReference type="InterPro" id="IPR036388">
    <property type="entry name" value="WH-like_DNA-bd_sf"/>
</dbReference>
<evidence type="ECO:0000256" key="4">
    <source>
        <dbReference type="ARBA" id="ARBA00023163"/>
    </source>
</evidence>
<dbReference type="InterPro" id="IPR000847">
    <property type="entry name" value="LysR_HTH_N"/>
</dbReference>
<dbReference type="GO" id="GO:0003677">
    <property type="term" value="F:DNA binding"/>
    <property type="evidence" value="ECO:0007669"/>
    <property type="project" value="UniProtKB-KW"/>
</dbReference>
<dbReference type="SUPFAM" id="SSF53850">
    <property type="entry name" value="Periplasmic binding protein-like II"/>
    <property type="match status" value="1"/>
</dbReference>
<evidence type="ECO:0000256" key="1">
    <source>
        <dbReference type="ARBA" id="ARBA00009437"/>
    </source>
</evidence>
<comment type="similarity">
    <text evidence="1">Belongs to the LysR transcriptional regulatory family.</text>
</comment>
<reference evidence="7 8" key="1">
    <citation type="submission" date="2017-02" db="EMBL/GenBank/DDBJ databases">
        <authorList>
            <person name="Peterson S.W."/>
        </authorList>
    </citation>
    <scope>NUCLEOTIDE SEQUENCE [LARGE SCALE GENOMIC DNA]</scope>
    <source>
        <strain evidence="7 8">DSM 45154</strain>
    </source>
</reference>
<dbReference type="Pfam" id="PF03466">
    <property type="entry name" value="LysR_substrate"/>
    <property type="match status" value="1"/>
</dbReference>
<dbReference type="SUPFAM" id="SSF46785">
    <property type="entry name" value="Winged helix' DNA-binding domain"/>
    <property type="match status" value="1"/>
</dbReference>
<evidence type="ECO:0000313" key="7">
    <source>
        <dbReference type="EMBL" id="SJZ73151.1"/>
    </source>
</evidence>
<protein>
    <submittedName>
        <fullName evidence="7">DNA-binding transcriptional regulator, LysR family</fullName>
    </submittedName>
</protein>
<dbReference type="Pfam" id="PF00126">
    <property type="entry name" value="HTH_1"/>
    <property type="match status" value="1"/>
</dbReference>
<dbReference type="FunFam" id="1.10.10.10:FF:000001">
    <property type="entry name" value="LysR family transcriptional regulator"/>
    <property type="match status" value="1"/>
</dbReference>
<dbReference type="AlphaFoldDB" id="A0A1T4N205"/>
<dbReference type="GO" id="GO:0032993">
    <property type="term" value="C:protein-DNA complex"/>
    <property type="evidence" value="ECO:0007669"/>
    <property type="project" value="TreeGrafter"/>
</dbReference>
<dbReference type="PANTHER" id="PTHR30346">
    <property type="entry name" value="TRANSCRIPTIONAL DUAL REGULATOR HCAR-RELATED"/>
    <property type="match status" value="1"/>
</dbReference>
<dbReference type="InterPro" id="IPR036390">
    <property type="entry name" value="WH_DNA-bd_sf"/>
</dbReference>
<evidence type="ECO:0000256" key="5">
    <source>
        <dbReference type="SAM" id="MobiDB-lite"/>
    </source>
</evidence>
<evidence type="ECO:0000313" key="8">
    <source>
        <dbReference type="Proteomes" id="UP000190637"/>
    </source>
</evidence>
<dbReference type="EMBL" id="FUWS01000003">
    <property type="protein sequence ID" value="SJZ73151.1"/>
    <property type="molecule type" value="Genomic_DNA"/>
</dbReference>
<dbReference type="Gene3D" id="1.10.10.10">
    <property type="entry name" value="Winged helix-like DNA-binding domain superfamily/Winged helix DNA-binding domain"/>
    <property type="match status" value="1"/>
</dbReference>
<dbReference type="RefSeq" id="WP_078760642.1">
    <property type="nucleotide sequence ID" value="NZ_FUWS01000003.1"/>
</dbReference>
<dbReference type="PROSITE" id="PS50931">
    <property type="entry name" value="HTH_LYSR"/>
    <property type="match status" value="1"/>
</dbReference>